<dbReference type="KEGG" id="fla:SY85_01235"/>
<sequence length="122" mass="13359">MAHTIQHSIPTSYKITTGKPTAFSRFINWCEGQEKNRFVWLGLALAGHGCALTPITLFAIILSGNFIFFWIMAIVAMMTALVTNLAAMPTKYTIPAFLLSIVMDLAIIISCLAMGFNLNAAM</sequence>
<keyword evidence="1" id="KW-0472">Membrane</keyword>
<keyword evidence="3" id="KW-1185">Reference proteome</keyword>
<keyword evidence="1" id="KW-1133">Transmembrane helix</keyword>
<dbReference type="EMBL" id="CP011390">
    <property type="protein sequence ID" value="ANE49328.1"/>
    <property type="molecule type" value="Genomic_DNA"/>
</dbReference>
<accession>A0A172TQP1</accession>
<proteinExistence type="predicted"/>
<reference evidence="3" key="1">
    <citation type="submission" date="2015-01" db="EMBL/GenBank/DDBJ databases">
        <title>Flavisolibacter sp./LCS9/ whole genome sequencing.</title>
        <authorList>
            <person name="Kim M.K."/>
            <person name="Srinivasan S."/>
            <person name="Lee J.-J."/>
        </authorList>
    </citation>
    <scope>NUCLEOTIDE SEQUENCE [LARGE SCALE GENOMIC DNA]</scope>
    <source>
        <strain evidence="3">LCS9</strain>
    </source>
</reference>
<evidence type="ECO:0000313" key="3">
    <source>
        <dbReference type="Proteomes" id="UP000077177"/>
    </source>
</evidence>
<protein>
    <submittedName>
        <fullName evidence="2">Uncharacterized protein</fullName>
    </submittedName>
</protein>
<feature type="transmembrane region" description="Helical" evidence="1">
    <location>
        <begin position="94"/>
        <end position="116"/>
    </location>
</feature>
<feature type="transmembrane region" description="Helical" evidence="1">
    <location>
        <begin position="67"/>
        <end position="87"/>
    </location>
</feature>
<evidence type="ECO:0000313" key="2">
    <source>
        <dbReference type="EMBL" id="ANE49328.1"/>
    </source>
</evidence>
<feature type="transmembrane region" description="Helical" evidence="1">
    <location>
        <begin position="38"/>
        <end position="61"/>
    </location>
</feature>
<keyword evidence="1" id="KW-0812">Transmembrane</keyword>
<name>A0A172TQP1_9BACT</name>
<organism evidence="2 3">
    <name type="scientific">Flavisolibacter tropicus</name>
    <dbReference type="NCBI Taxonomy" id="1492898"/>
    <lineage>
        <taxon>Bacteria</taxon>
        <taxon>Pseudomonadati</taxon>
        <taxon>Bacteroidota</taxon>
        <taxon>Chitinophagia</taxon>
        <taxon>Chitinophagales</taxon>
        <taxon>Chitinophagaceae</taxon>
        <taxon>Flavisolibacter</taxon>
    </lineage>
</organism>
<reference evidence="2 3" key="2">
    <citation type="journal article" date="2016" name="Int. J. Syst. Evol. Microbiol.">
        <title>Flavisolibacter tropicus sp. nov., isolated from tropical soil.</title>
        <authorList>
            <person name="Lee J.J."/>
            <person name="Kang M.S."/>
            <person name="Kim G.S."/>
            <person name="Lee C.S."/>
            <person name="Lim S."/>
            <person name="Lee J."/>
            <person name="Roh S.H."/>
            <person name="Kang H."/>
            <person name="Ha J.M."/>
            <person name="Bae S."/>
            <person name="Jung H.Y."/>
            <person name="Kim M.K."/>
        </authorList>
    </citation>
    <scope>NUCLEOTIDE SEQUENCE [LARGE SCALE GENOMIC DNA]</scope>
    <source>
        <strain evidence="2 3">LCS9</strain>
    </source>
</reference>
<evidence type="ECO:0000256" key="1">
    <source>
        <dbReference type="SAM" id="Phobius"/>
    </source>
</evidence>
<dbReference type="Proteomes" id="UP000077177">
    <property type="component" value="Chromosome"/>
</dbReference>
<dbReference type="AlphaFoldDB" id="A0A172TQP1"/>
<gene>
    <name evidence="2" type="ORF">SY85_01235</name>
</gene>